<gene>
    <name evidence="6" type="primary">gltI1</name>
    <name evidence="6" type="ORF">HPF_05780</name>
</gene>
<dbReference type="GO" id="GO:0030288">
    <property type="term" value="C:outer membrane-bounded periplasmic space"/>
    <property type="evidence" value="ECO:0007669"/>
    <property type="project" value="TreeGrafter"/>
</dbReference>
<keyword evidence="7" id="KW-1185">Reference proteome</keyword>
<reference evidence="6 7" key="1">
    <citation type="submission" date="2019-03" db="EMBL/GenBank/DDBJ databases">
        <authorList>
            <person name="Sebastian G."/>
            <person name="Baumann P."/>
            <person name="Ruckert C."/>
            <person name="Kalinowski J."/>
            <person name="Nebel B."/>
            <person name="Takors R."/>
            <person name="Blombach B."/>
        </authorList>
    </citation>
    <scope>NUCLEOTIDE SEQUENCE [LARGE SCALE GENOMIC DNA]</scope>
    <source>
        <strain evidence="6 7">DSM 1084</strain>
    </source>
</reference>
<evidence type="ECO:0000313" key="7">
    <source>
        <dbReference type="Proteomes" id="UP000293912"/>
    </source>
</evidence>
<evidence type="ECO:0000256" key="3">
    <source>
        <dbReference type="ARBA" id="ARBA00022729"/>
    </source>
</evidence>
<evidence type="ECO:0000256" key="1">
    <source>
        <dbReference type="ARBA" id="ARBA00010333"/>
    </source>
</evidence>
<dbReference type="KEGG" id="hpse:HPF_05780"/>
<keyword evidence="2" id="KW-0813">Transport</keyword>
<dbReference type="SMART" id="SM00062">
    <property type="entry name" value="PBPb"/>
    <property type="match status" value="1"/>
</dbReference>
<feature type="chain" id="PRO_5020290081" evidence="4">
    <location>
        <begin position="22"/>
        <end position="298"/>
    </location>
</feature>
<dbReference type="Pfam" id="PF00497">
    <property type="entry name" value="SBP_bac_3"/>
    <property type="match status" value="1"/>
</dbReference>
<dbReference type="Proteomes" id="UP000293912">
    <property type="component" value="Chromosome"/>
</dbReference>
<evidence type="ECO:0000256" key="2">
    <source>
        <dbReference type="ARBA" id="ARBA00022448"/>
    </source>
</evidence>
<dbReference type="SUPFAM" id="SSF53850">
    <property type="entry name" value="Periplasmic binding protein-like II"/>
    <property type="match status" value="1"/>
</dbReference>
<dbReference type="PANTHER" id="PTHR30085">
    <property type="entry name" value="AMINO ACID ABC TRANSPORTER PERMEASE"/>
    <property type="match status" value="1"/>
</dbReference>
<proteinExistence type="inferred from homology"/>
<dbReference type="RefSeq" id="WP_079364663.1">
    <property type="nucleotide sequence ID" value="NZ_CP037867.1"/>
</dbReference>
<dbReference type="AlphaFoldDB" id="A0A4P6X0W6"/>
<dbReference type="InterPro" id="IPR051455">
    <property type="entry name" value="Bact_solute-bind_prot3"/>
</dbReference>
<dbReference type="CDD" id="cd13688">
    <property type="entry name" value="PBP2_GltI_DEBP"/>
    <property type="match status" value="1"/>
</dbReference>
<dbReference type="Gene3D" id="3.40.190.10">
    <property type="entry name" value="Periplasmic binding protein-like II"/>
    <property type="match status" value="2"/>
</dbReference>
<name>A0A4P6X0W6_HYDPS</name>
<dbReference type="EMBL" id="CP037867">
    <property type="protein sequence ID" value="QBM27184.1"/>
    <property type="molecule type" value="Genomic_DNA"/>
</dbReference>
<comment type="similarity">
    <text evidence="1">Belongs to the bacterial solute-binding protein 3 family.</text>
</comment>
<keyword evidence="3 4" id="KW-0732">Signal</keyword>
<dbReference type="GO" id="GO:0005576">
    <property type="term" value="C:extracellular region"/>
    <property type="evidence" value="ECO:0007669"/>
    <property type="project" value="TreeGrafter"/>
</dbReference>
<dbReference type="GO" id="GO:0006865">
    <property type="term" value="P:amino acid transport"/>
    <property type="evidence" value="ECO:0007669"/>
    <property type="project" value="TreeGrafter"/>
</dbReference>
<feature type="signal peptide" evidence="4">
    <location>
        <begin position="1"/>
        <end position="21"/>
    </location>
</feature>
<accession>A0A4P6X0W6</accession>
<evidence type="ECO:0000256" key="4">
    <source>
        <dbReference type="SAM" id="SignalP"/>
    </source>
</evidence>
<feature type="domain" description="Solute-binding protein family 3/N-terminal" evidence="5">
    <location>
        <begin position="37"/>
        <end position="269"/>
    </location>
</feature>
<sequence precursor="true">MKPLRHLPLLLLLPLALTARAEPSGLPTLEKISRTATISLGHRESSVPFSYYDSKRQVVGYSHDLMLAAVERIRRELKLPALAVKLVPVTSQNRIPLVQNGSVDLECGSTTHNRERARQVAFSVSIFVTSSRLLTRHGSGIEELADLKGRRVAVTAGTTSERSLLLHAEATGTRFDILKVKDHGDGFNSVQDGRAAAFLMDEAMLYGLRAKADRPGDWRVVGQPMAAEVYACMLRKDDPRFKALVDRSLTELMQSGEALKIYRRWFQSPIPPRGLNLNWPAPEALLELYRSPNDRPLG</sequence>
<evidence type="ECO:0000259" key="5">
    <source>
        <dbReference type="SMART" id="SM00062"/>
    </source>
</evidence>
<dbReference type="InterPro" id="IPR001638">
    <property type="entry name" value="Solute-binding_3/MltF_N"/>
</dbReference>
<dbReference type="PANTHER" id="PTHR30085:SF2">
    <property type="entry name" value="GLUTAMATE_ASPARTATE IMPORT SOLUTE-BINDING PROTEIN"/>
    <property type="match status" value="1"/>
</dbReference>
<organism evidence="6 7">
    <name type="scientific">Hydrogenophaga pseudoflava</name>
    <name type="common">Pseudomonas carboxydoflava</name>
    <dbReference type="NCBI Taxonomy" id="47421"/>
    <lineage>
        <taxon>Bacteria</taxon>
        <taxon>Pseudomonadati</taxon>
        <taxon>Pseudomonadota</taxon>
        <taxon>Betaproteobacteria</taxon>
        <taxon>Burkholderiales</taxon>
        <taxon>Comamonadaceae</taxon>
        <taxon>Hydrogenophaga</taxon>
    </lineage>
</organism>
<evidence type="ECO:0000313" key="6">
    <source>
        <dbReference type="EMBL" id="QBM27184.1"/>
    </source>
</evidence>
<protein>
    <submittedName>
        <fullName evidence="6">Glutamate/aspartate periplasmic-binding protein</fullName>
    </submittedName>
</protein>